<organism evidence="1 2">
    <name type="scientific">Corynebacterium liangguodongii</name>
    <dbReference type="NCBI Taxonomy" id="2079535"/>
    <lineage>
        <taxon>Bacteria</taxon>
        <taxon>Bacillati</taxon>
        <taxon>Actinomycetota</taxon>
        <taxon>Actinomycetes</taxon>
        <taxon>Mycobacteriales</taxon>
        <taxon>Corynebacteriaceae</taxon>
        <taxon>Corynebacterium</taxon>
    </lineage>
</organism>
<accession>A0A2S0WBX3</accession>
<dbReference type="EMBL" id="CP026948">
    <property type="protein sequence ID" value="AWB83267.1"/>
    <property type="molecule type" value="Genomic_DNA"/>
</dbReference>
<reference evidence="2" key="1">
    <citation type="submission" date="2018-01" db="EMBL/GenBank/DDBJ databases">
        <authorList>
            <person name="Li J."/>
        </authorList>
    </citation>
    <scope>NUCLEOTIDE SEQUENCE [LARGE SCALE GENOMIC DNA]</scope>
    <source>
        <strain evidence="2">2184</strain>
    </source>
</reference>
<evidence type="ECO:0000313" key="2">
    <source>
        <dbReference type="Proteomes" id="UP000244754"/>
    </source>
</evidence>
<protein>
    <submittedName>
        <fullName evidence="1">DUF2516 domain-containing protein</fullName>
    </submittedName>
</protein>
<dbReference type="AlphaFoldDB" id="A0A2S0WBX3"/>
<name>A0A2S0WBX3_9CORY</name>
<dbReference type="KEGG" id="clia:C3E79_01185"/>
<dbReference type="InterPro" id="IPR019662">
    <property type="entry name" value="DUF2516"/>
</dbReference>
<sequence length="104" mass="11064">MDPASLGLIGLILAVPAIARNALFAAVAIAGLIAAFLIATTRDDAFEAAGRQSKWAWVAIVVMSAAVCLLRMPFLSWFGVVAIGLYYFDVRPALINIIRGNSGW</sequence>
<evidence type="ECO:0000313" key="1">
    <source>
        <dbReference type="EMBL" id="AWB83267.1"/>
    </source>
</evidence>
<dbReference type="RefSeq" id="WP_108403263.1">
    <property type="nucleotide sequence ID" value="NZ_CP026948.1"/>
</dbReference>
<gene>
    <name evidence="1" type="ORF">C3E79_01185</name>
</gene>
<proteinExistence type="predicted"/>
<dbReference type="Proteomes" id="UP000244754">
    <property type="component" value="Chromosome"/>
</dbReference>
<dbReference type="Pfam" id="PF10724">
    <property type="entry name" value="DUF2516"/>
    <property type="match status" value="1"/>
</dbReference>
<keyword evidence="2" id="KW-1185">Reference proteome</keyword>
<dbReference type="OrthoDB" id="4427346at2"/>